<dbReference type="Pfam" id="PF13331">
    <property type="entry name" value="DUF4093"/>
    <property type="match status" value="1"/>
</dbReference>
<dbReference type="PROSITE" id="PS50880">
    <property type="entry name" value="TOPRIM"/>
    <property type="match status" value="1"/>
</dbReference>
<dbReference type="SMART" id="SM00493">
    <property type="entry name" value="TOPRIM"/>
    <property type="match status" value="1"/>
</dbReference>
<keyword evidence="2 11" id="KW-0690">Ribosome biogenesis</keyword>
<organism evidence="14 15">
    <name type="scientific">Globicatella sulfidifaciens DSM 15739</name>
    <dbReference type="NCBI Taxonomy" id="1121925"/>
    <lineage>
        <taxon>Bacteria</taxon>
        <taxon>Bacillati</taxon>
        <taxon>Bacillota</taxon>
        <taxon>Bacilli</taxon>
        <taxon>Lactobacillales</taxon>
        <taxon>Aerococcaceae</taxon>
        <taxon>Globicatella</taxon>
    </lineage>
</organism>
<evidence type="ECO:0000256" key="8">
    <source>
        <dbReference type="ARBA" id="ARBA00022801"/>
    </source>
</evidence>
<dbReference type="Gene3D" id="3.40.1360.10">
    <property type="match status" value="1"/>
</dbReference>
<reference evidence="15" key="1">
    <citation type="submission" date="2017-02" db="EMBL/GenBank/DDBJ databases">
        <authorList>
            <person name="Varghese N."/>
            <person name="Submissions S."/>
        </authorList>
    </citation>
    <scope>NUCLEOTIDE SEQUENCE [LARGE SCALE GENOMIC DNA]</scope>
    <source>
        <strain evidence="15">DSM 15739</strain>
    </source>
</reference>
<feature type="domain" description="Toprim" evidence="13">
    <location>
        <begin position="4"/>
        <end position="86"/>
    </location>
</feature>
<evidence type="ECO:0000256" key="1">
    <source>
        <dbReference type="ARBA" id="ARBA00022490"/>
    </source>
</evidence>
<dbReference type="STRING" id="1121925.SAMN02746011_01970"/>
<dbReference type="Proteomes" id="UP000189941">
    <property type="component" value="Unassembled WGS sequence"/>
</dbReference>
<comment type="catalytic activity">
    <reaction evidence="11">
        <text>Endonucleolytic cleavage of RNA, removing 21 and 42 nucleotides, respectively, from the 5'- and 3'-termini of a 5S-rRNA precursor.</text>
        <dbReference type="EC" id="3.1.26.8"/>
    </reaction>
</comment>
<dbReference type="EC" id="3.1.26.8" evidence="11 12"/>
<comment type="function">
    <text evidence="11">Required for correct processing of both the 5' and 3' ends of 5S rRNA precursor. Cleaves both sides of a double-stranded region yielding mature 5S rRNA in one step.</text>
</comment>
<dbReference type="InterPro" id="IPR025156">
    <property type="entry name" value="RNase_M5_C"/>
</dbReference>
<evidence type="ECO:0000256" key="7">
    <source>
        <dbReference type="ARBA" id="ARBA00022759"/>
    </source>
</evidence>
<evidence type="ECO:0000256" key="6">
    <source>
        <dbReference type="ARBA" id="ARBA00022730"/>
    </source>
</evidence>
<dbReference type="HAMAP" id="MF_01469">
    <property type="entry name" value="RNase_M5"/>
    <property type="match status" value="1"/>
</dbReference>
<keyword evidence="9" id="KW-0460">Magnesium</keyword>
<evidence type="ECO:0000256" key="4">
    <source>
        <dbReference type="ARBA" id="ARBA00022722"/>
    </source>
</evidence>
<dbReference type="GO" id="GO:0046872">
    <property type="term" value="F:metal ion binding"/>
    <property type="evidence" value="ECO:0007669"/>
    <property type="project" value="UniProtKB-KW"/>
</dbReference>
<dbReference type="InterPro" id="IPR004466">
    <property type="entry name" value="RNase_M5"/>
</dbReference>
<evidence type="ECO:0000256" key="3">
    <source>
        <dbReference type="ARBA" id="ARBA00022552"/>
    </source>
</evidence>
<keyword evidence="7 11" id="KW-0255">Endonuclease</keyword>
<dbReference type="GO" id="GO:0019843">
    <property type="term" value="F:rRNA binding"/>
    <property type="evidence" value="ECO:0007669"/>
    <property type="project" value="UniProtKB-KW"/>
</dbReference>
<accession>A0A1T4P6Z5</accession>
<keyword evidence="10 11" id="KW-0694">RNA-binding</keyword>
<evidence type="ECO:0000256" key="9">
    <source>
        <dbReference type="ARBA" id="ARBA00022842"/>
    </source>
</evidence>
<dbReference type="RefSeq" id="WP_143412092.1">
    <property type="nucleotide sequence ID" value="NZ_FUWO01000030.1"/>
</dbReference>
<dbReference type="InterPro" id="IPR034141">
    <property type="entry name" value="TOPRIM_RNase_M5-like"/>
</dbReference>
<dbReference type="SUPFAM" id="SSF110455">
    <property type="entry name" value="Toprim domain"/>
    <property type="match status" value="1"/>
</dbReference>
<evidence type="ECO:0000256" key="2">
    <source>
        <dbReference type="ARBA" id="ARBA00022517"/>
    </source>
</evidence>
<dbReference type="GO" id="GO:0006364">
    <property type="term" value="P:rRNA processing"/>
    <property type="evidence" value="ECO:0007669"/>
    <property type="project" value="UniProtKB-UniRule"/>
</dbReference>
<evidence type="ECO:0000259" key="13">
    <source>
        <dbReference type="PROSITE" id="PS50880"/>
    </source>
</evidence>
<dbReference type="CDD" id="cd01027">
    <property type="entry name" value="TOPRIM_RNase_M5_like"/>
    <property type="match status" value="1"/>
</dbReference>
<evidence type="ECO:0000256" key="12">
    <source>
        <dbReference type="NCBIfam" id="TIGR00334"/>
    </source>
</evidence>
<dbReference type="GO" id="GO:0005737">
    <property type="term" value="C:cytoplasm"/>
    <property type="evidence" value="ECO:0007669"/>
    <property type="project" value="UniProtKB-SubCell"/>
</dbReference>
<keyword evidence="4 11" id="KW-0540">Nuclease</keyword>
<keyword evidence="3 11" id="KW-0698">rRNA processing</keyword>
<sequence length="185" mass="20748">MVPNEVIIVEGRDDTKRLVETFGSNIKTIETNGSAVSRKTQEQIKAASEKFDIIIFTDPDYQGERIRKIVTQVVPQAKHAYLSQEEADSGKNGASLGIEHAQPEAIKKALSNLISPQIENLVTIPMIELVKLRLIGHKDAKSRRKIVSDHFRLGHLNGKQLQKKLSQYNITLEQIQAVLNEKESL</sequence>
<evidence type="ECO:0000313" key="14">
    <source>
        <dbReference type="EMBL" id="SJZ87360.1"/>
    </source>
</evidence>
<comment type="similarity">
    <text evidence="11">Belongs to the ribonuclease M5 family.</text>
</comment>
<dbReference type="AlphaFoldDB" id="A0A1T4P6Z5"/>
<protein>
    <recommendedName>
        <fullName evidence="11 12">Ribonuclease M5</fullName>
        <ecNumber evidence="11 12">3.1.26.8</ecNumber>
    </recommendedName>
    <alternativeName>
        <fullName evidence="11">RNase M5</fullName>
    </alternativeName>
    <alternativeName>
        <fullName evidence="11">Ribosomal RNA terminal maturase M5</fullName>
    </alternativeName>
</protein>
<keyword evidence="5" id="KW-0479">Metal-binding</keyword>
<keyword evidence="15" id="KW-1185">Reference proteome</keyword>
<gene>
    <name evidence="11" type="primary">rnmV</name>
    <name evidence="14" type="ORF">SAMN02746011_01970</name>
</gene>
<proteinExistence type="inferred from homology"/>
<dbReference type="PANTHER" id="PTHR39156:SF2">
    <property type="entry name" value="DNA PRIMASE (BACTERIAL TYPE) AND SMALL PRIMASE-LIKE PROTEINS"/>
    <property type="match status" value="1"/>
</dbReference>
<evidence type="ECO:0000256" key="11">
    <source>
        <dbReference type="HAMAP-Rule" id="MF_01469"/>
    </source>
</evidence>
<keyword evidence="8 11" id="KW-0378">Hydrolase</keyword>
<comment type="subcellular location">
    <subcellularLocation>
        <location evidence="11">Cytoplasm</location>
    </subcellularLocation>
</comment>
<evidence type="ECO:0000313" key="15">
    <source>
        <dbReference type="Proteomes" id="UP000189941"/>
    </source>
</evidence>
<dbReference type="InterPro" id="IPR006171">
    <property type="entry name" value="TOPRIM_dom"/>
</dbReference>
<evidence type="ECO:0000256" key="10">
    <source>
        <dbReference type="ARBA" id="ARBA00022884"/>
    </source>
</evidence>
<keyword evidence="6 11" id="KW-0699">rRNA-binding</keyword>
<evidence type="ECO:0000256" key="5">
    <source>
        <dbReference type="ARBA" id="ARBA00022723"/>
    </source>
</evidence>
<dbReference type="NCBIfam" id="TIGR00334">
    <property type="entry name" value="5S_RNA_mat_M5"/>
    <property type="match status" value="1"/>
</dbReference>
<dbReference type="OrthoDB" id="9791329at2"/>
<dbReference type="PANTHER" id="PTHR39156">
    <property type="entry name" value="RIBONUCLEASE M5"/>
    <property type="match status" value="1"/>
</dbReference>
<dbReference type="Pfam" id="PF01751">
    <property type="entry name" value="Toprim"/>
    <property type="match status" value="1"/>
</dbReference>
<dbReference type="EMBL" id="FUWO01000030">
    <property type="protein sequence ID" value="SJZ87360.1"/>
    <property type="molecule type" value="Genomic_DNA"/>
</dbReference>
<dbReference type="GO" id="GO:0043822">
    <property type="term" value="F:ribonuclease M5 activity"/>
    <property type="evidence" value="ECO:0007669"/>
    <property type="project" value="UniProtKB-UniRule"/>
</dbReference>
<name>A0A1T4P6Z5_9LACT</name>
<keyword evidence="1 11" id="KW-0963">Cytoplasm</keyword>